<organism evidence="1 2">
    <name type="scientific">Sphingomonas cavernae</name>
    <dbReference type="NCBI Taxonomy" id="2320861"/>
    <lineage>
        <taxon>Bacteria</taxon>
        <taxon>Pseudomonadati</taxon>
        <taxon>Pseudomonadota</taxon>
        <taxon>Alphaproteobacteria</taxon>
        <taxon>Sphingomonadales</taxon>
        <taxon>Sphingomonadaceae</taxon>
        <taxon>Sphingomonas</taxon>
    </lineage>
</organism>
<protein>
    <recommendedName>
        <fullName evidence="3">SRPBCC domain-containing protein</fullName>
    </recommendedName>
</protein>
<reference evidence="1 2" key="1">
    <citation type="submission" date="2018-09" db="EMBL/GenBank/DDBJ databases">
        <authorList>
            <person name="Zhu H."/>
        </authorList>
    </citation>
    <scope>NUCLEOTIDE SEQUENCE [LARGE SCALE GENOMIC DNA]</scope>
    <source>
        <strain evidence="1 2">K2R01-6</strain>
    </source>
</reference>
<dbReference type="Gene3D" id="3.30.530.20">
    <property type="match status" value="1"/>
</dbReference>
<comment type="caution">
    <text evidence="1">The sequence shown here is derived from an EMBL/GenBank/DDBJ whole genome shotgun (WGS) entry which is preliminary data.</text>
</comment>
<evidence type="ECO:0000313" key="2">
    <source>
        <dbReference type="Proteomes" id="UP000286100"/>
    </source>
</evidence>
<dbReference type="SUPFAM" id="SSF55961">
    <property type="entry name" value="Bet v1-like"/>
    <property type="match status" value="1"/>
</dbReference>
<dbReference type="Proteomes" id="UP000286100">
    <property type="component" value="Unassembled WGS sequence"/>
</dbReference>
<sequence>MPEMPSTRDRILVEVTIAAPADAVWEAIRDPAKIHNWFGWDADTLSDEIDFIFARHVRPEETARILHFKGMPDRFEVEARGDTSLLRIVRATAAEAGEENVYDDIVEGWISFVQQLRLALEQHNLGTRRTIYLEGAAKPGGSAPIAALGLTEHSRAPAGNTVRAKLASGDKVDGIAWHRTPFQCGVTVPQWGDGLLIVTDKPTTETSPDGRGMVILTTYGLSDAAFGELEARWKLWWDAHFMKAAEPSCS</sequence>
<dbReference type="RefSeq" id="WP_119759315.1">
    <property type="nucleotide sequence ID" value="NZ_QYUM01000002.1"/>
</dbReference>
<dbReference type="InterPro" id="IPR023393">
    <property type="entry name" value="START-like_dom_sf"/>
</dbReference>
<keyword evidence="2" id="KW-1185">Reference proteome</keyword>
<dbReference type="EMBL" id="QYUM01000002">
    <property type="protein sequence ID" value="RJF93036.1"/>
    <property type="molecule type" value="Genomic_DNA"/>
</dbReference>
<dbReference type="AlphaFoldDB" id="A0A418WP71"/>
<evidence type="ECO:0008006" key="3">
    <source>
        <dbReference type="Google" id="ProtNLM"/>
    </source>
</evidence>
<evidence type="ECO:0000313" key="1">
    <source>
        <dbReference type="EMBL" id="RJF93036.1"/>
    </source>
</evidence>
<gene>
    <name evidence="1" type="ORF">D3876_01230</name>
</gene>
<accession>A0A418WP71</accession>
<name>A0A418WP71_9SPHN</name>
<dbReference type="OrthoDB" id="9800600at2"/>
<proteinExistence type="predicted"/>